<evidence type="ECO:0000313" key="2">
    <source>
        <dbReference type="EMBL" id="VBA38131.1"/>
    </source>
</evidence>
<evidence type="ECO:0000256" key="1">
    <source>
        <dbReference type="SAM" id="MobiDB-lite"/>
    </source>
</evidence>
<proteinExistence type="predicted"/>
<dbReference type="Proteomes" id="UP000273307">
    <property type="component" value="Unassembled WGS sequence"/>
</dbReference>
<protein>
    <submittedName>
        <fullName evidence="2">Uncharacterized protein</fullName>
    </submittedName>
</protein>
<sequence>MAQPAPAAAAEPGQAVARSYGAGSARGGRTRRPLAELAGSVRFRARGRDALATIHPPLGGAAADQV</sequence>
<dbReference type="EMBL" id="UPHP01000054">
    <property type="protein sequence ID" value="VBA38131.1"/>
    <property type="molecule type" value="Genomic_DNA"/>
</dbReference>
<evidence type="ECO:0000313" key="3">
    <source>
        <dbReference type="Proteomes" id="UP000273307"/>
    </source>
</evidence>
<organism evidence="2 3">
    <name type="scientific">Mycobacterium attenuatum</name>
    <dbReference type="NCBI Taxonomy" id="2341086"/>
    <lineage>
        <taxon>Bacteria</taxon>
        <taxon>Bacillati</taxon>
        <taxon>Actinomycetota</taxon>
        <taxon>Actinomycetes</taxon>
        <taxon>Mycobacteriales</taxon>
        <taxon>Mycobacteriaceae</taxon>
        <taxon>Mycobacterium</taxon>
    </lineage>
</organism>
<dbReference type="AlphaFoldDB" id="A0A498PYM0"/>
<gene>
    <name evidence="2" type="ORF">LAUMK136_02287</name>
</gene>
<accession>A0A498PYM0</accession>
<name>A0A498PYM0_9MYCO</name>
<keyword evidence="3" id="KW-1185">Reference proteome</keyword>
<reference evidence="2 3" key="1">
    <citation type="submission" date="2018-09" db="EMBL/GenBank/DDBJ databases">
        <authorList>
            <person name="Tagini F."/>
        </authorList>
    </citation>
    <scope>NUCLEOTIDE SEQUENCE [LARGE SCALE GENOMIC DNA]</scope>
    <source>
        <strain evidence="2 3">MK136</strain>
    </source>
</reference>
<feature type="region of interest" description="Disordered" evidence="1">
    <location>
        <begin position="1"/>
        <end position="33"/>
    </location>
</feature>
<feature type="compositionally biased region" description="Low complexity" evidence="1">
    <location>
        <begin position="1"/>
        <end position="23"/>
    </location>
</feature>